<evidence type="ECO:0000313" key="1">
    <source>
        <dbReference type="EMBL" id="KKN53792.1"/>
    </source>
</evidence>
<name>A0A0F9RV26_9ZZZZ</name>
<proteinExistence type="predicted"/>
<gene>
    <name evidence="1" type="ORF">LCGC14_0598850</name>
</gene>
<comment type="caution">
    <text evidence="1">The sequence shown here is derived from an EMBL/GenBank/DDBJ whole genome shotgun (WGS) entry which is preliminary data.</text>
</comment>
<reference evidence="1" key="1">
    <citation type="journal article" date="2015" name="Nature">
        <title>Complex archaea that bridge the gap between prokaryotes and eukaryotes.</title>
        <authorList>
            <person name="Spang A."/>
            <person name="Saw J.H."/>
            <person name="Jorgensen S.L."/>
            <person name="Zaremba-Niedzwiedzka K."/>
            <person name="Martijn J."/>
            <person name="Lind A.E."/>
            <person name="van Eijk R."/>
            <person name="Schleper C."/>
            <person name="Guy L."/>
            <person name="Ettema T.J."/>
        </authorList>
    </citation>
    <scope>NUCLEOTIDE SEQUENCE</scope>
</reference>
<dbReference type="EMBL" id="LAZR01000956">
    <property type="protein sequence ID" value="KKN53792.1"/>
    <property type="molecule type" value="Genomic_DNA"/>
</dbReference>
<evidence type="ECO:0008006" key="2">
    <source>
        <dbReference type="Google" id="ProtNLM"/>
    </source>
</evidence>
<accession>A0A0F9RV26</accession>
<dbReference type="AlphaFoldDB" id="A0A0F9RV26"/>
<protein>
    <recommendedName>
        <fullName evidence="2">Phage ABA sandwich domain-containing protein</fullName>
    </recommendedName>
</protein>
<organism evidence="1">
    <name type="scientific">marine sediment metagenome</name>
    <dbReference type="NCBI Taxonomy" id="412755"/>
    <lineage>
        <taxon>unclassified sequences</taxon>
        <taxon>metagenomes</taxon>
        <taxon>ecological metagenomes</taxon>
    </lineage>
</organism>
<sequence>MKELNKKLAEWRFGKDGVTYGHIIGETLVIYRRTKWIEVDEEWGIEVLEVFTESLDACFKWLVPKAVRLLGNTDLSSDEEAMFKLLGFSLKEFWTRRPMPVSPALALCLAIEKIIDKE</sequence>